<gene>
    <name evidence="12" type="ORF">KFL_001810200</name>
</gene>
<evidence type="ECO:0000256" key="5">
    <source>
        <dbReference type="ARBA" id="ARBA00022777"/>
    </source>
</evidence>
<dbReference type="EC" id="2.7.1.4" evidence="8"/>
<evidence type="ECO:0000256" key="7">
    <source>
        <dbReference type="ARBA" id="ARBA00023277"/>
    </source>
</evidence>
<dbReference type="GO" id="GO:0008865">
    <property type="term" value="F:fructokinase activity"/>
    <property type="evidence" value="ECO:0007669"/>
    <property type="project" value="UniProtKB-EC"/>
</dbReference>
<dbReference type="AlphaFoldDB" id="A0A1Y1HZX8"/>
<dbReference type="Gene3D" id="3.40.1190.20">
    <property type="match status" value="1"/>
</dbReference>
<evidence type="ECO:0000256" key="10">
    <source>
        <dbReference type="RuleBase" id="RU003704"/>
    </source>
</evidence>
<evidence type="ECO:0000313" key="12">
    <source>
        <dbReference type="EMBL" id="GAQ84240.1"/>
    </source>
</evidence>
<dbReference type="InterPro" id="IPR002173">
    <property type="entry name" value="Carboh/pur_kinase_PfkB_CS"/>
</dbReference>
<dbReference type="Proteomes" id="UP000054558">
    <property type="component" value="Unassembled WGS sequence"/>
</dbReference>
<proteinExistence type="inferred from homology"/>
<dbReference type="InterPro" id="IPR050306">
    <property type="entry name" value="PfkB_Carbo_kinase"/>
</dbReference>
<evidence type="ECO:0000256" key="8">
    <source>
        <dbReference type="ARBA" id="ARBA00038887"/>
    </source>
</evidence>
<comment type="pathway">
    <text evidence="1">Glycan biosynthesis; starch biosynthesis.</text>
</comment>
<dbReference type="InterPro" id="IPR011611">
    <property type="entry name" value="PfkB_dom"/>
</dbReference>
<organism evidence="12 13">
    <name type="scientific">Klebsormidium nitens</name>
    <name type="common">Green alga</name>
    <name type="synonym">Ulothrix nitens</name>
    <dbReference type="NCBI Taxonomy" id="105231"/>
    <lineage>
        <taxon>Eukaryota</taxon>
        <taxon>Viridiplantae</taxon>
        <taxon>Streptophyta</taxon>
        <taxon>Klebsormidiophyceae</taxon>
        <taxon>Klebsormidiales</taxon>
        <taxon>Klebsormidiaceae</taxon>
        <taxon>Klebsormidium</taxon>
    </lineage>
</organism>
<evidence type="ECO:0000256" key="2">
    <source>
        <dbReference type="ARBA" id="ARBA00010688"/>
    </source>
</evidence>
<evidence type="ECO:0000256" key="6">
    <source>
        <dbReference type="ARBA" id="ARBA00022840"/>
    </source>
</evidence>
<comment type="similarity">
    <text evidence="2 10">Belongs to the carbohydrate kinase PfkB family.</text>
</comment>
<keyword evidence="3 10" id="KW-0808">Transferase</keyword>
<dbReference type="CDD" id="cd01167">
    <property type="entry name" value="bac_FRK"/>
    <property type="match status" value="1"/>
</dbReference>
<dbReference type="STRING" id="105231.A0A1Y1HZX8"/>
<dbReference type="OMA" id="NWRPTFW"/>
<protein>
    <recommendedName>
        <fullName evidence="8">fructokinase</fullName>
        <ecNumber evidence="8">2.7.1.4</ecNumber>
    </recommendedName>
</protein>
<evidence type="ECO:0000256" key="9">
    <source>
        <dbReference type="ARBA" id="ARBA00048451"/>
    </source>
</evidence>
<dbReference type="GO" id="GO:0005737">
    <property type="term" value="C:cytoplasm"/>
    <property type="evidence" value="ECO:0007669"/>
    <property type="project" value="UniProtKB-ARBA"/>
</dbReference>
<dbReference type="PRINTS" id="PR00990">
    <property type="entry name" value="RIBOKINASE"/>
</dbReference>
<sequence>MAVQISARIHGAGPSCLQSALGCRTEAATGLPLVNNRHFLRCFRNTQLCIRSSTEVSSSSNRCSPPDQTRGSFSRGKRLQVHKFVGSGDGANKRGTVQTHASAAADVPQTSDSLIISFGEVLIDFVPTVSGVSLAEAPAFKKAAGGAPANVAVGISRLGGKAAFVGKTGEDEFGHMLADLLKDNGVNTDGIIFDQGARTALAFVTLRADGEREFMFYRNPSADMLLTPDELDTDLLRKATIFHYGSISLISEPCKSAHLAAMQVARDNGAWLSYDPNLRKPLWPDEATAREGIFSIWDQADMIKISEEELTFLTEAGDGYSDEVARSLFRGNAKLLLVTEGSGGSRYYTHSCQGRVPGLKVDAVDTTGAGDAFVAGFLTKLAADPELYKDEKKLRDTLLFANACGAITTTERGAIPALPTEEAALKLMRSDVAVV</sequence>
<feature type="domain" description="Carbohydrate kinase PfkB" evidence="11">
    <location>
        <begin position="114"/>
        <end position="420"/>
    </location>
</feature>
<dbReference type="PROSITE" id="PS00584">
    <property type="entry name" value="PFKB_KINASES_2"/>
    <property type="match status" value="1"/>
</dbReference>
<evidence type="ECO:0000256" key="1">
    <source>
        <dbReference type="ARBA" id="ARBA00004727"/>
    </source>
</evidence>
<dbReference type="FunFam" id="3.40.1190.20:FF:000005">
    <property type="entry name" value="Probable fructokinase-2"/>
    <property type="match status" value="1"/>
</dbReference>
<dbReference type="PANTHER" id="PTHR43085">
    <property type="entry name" value="HEXOKINASE FAMILY MEMBER"/>
    <property type="match status" value="1"/>
</dbReference>
<evidence type="ECO:0000256" key="4">
    <source>
        <dbReference type="ARBA" id="ARBA00022741"/>
    </source>
</evidence>
<dbReference type="GO" id="GO:0006000">
    <property type="term" value="P:fructose metabolic process"/>
    <property type="evidence" value="ECO:0007669"/>
    <property type="project" value="UniProtKB-ARBA"/>
</dbReference>
<keyword evidence="13" id="KW-1185">Reference proteome</keyword>
<dbReference type="EMBL" id="DF237130">
    <property type="protein sequence ID" value="GAQ84240.1"/>
    <property type="molecule type" value="Genomic_DNA"/>
</dbReference>
<evidence type="ECO:0000259" key="11">
    <source>
        <dbReference type="Pfam" id="PF00294"/>
    </source>
</evidence>
<keyword evidence="5 10" id="KW-0418">Kinase</keyword>
<dbReference type="GO" id="GO:0005524">
    <property type="term" value="F:ATP binding"/>
    <property type="evidence" value="ECO:0007669"/>
    <property type="project" value="UniProtKB-KW"/>
</dbReference>
<dbReference type="OrthoDB" id="415590at2759"/>
<keyword evidence="7" id="KW-0119">Carbohydrate metabolism</keyword>
<keyword evidence="4" id="KW-0547">Nucleotide-binding</keyword>
<dbReference type="Pfam" id="PF00294">
    <property type="entry name" value="PfkB"/>
    <property type="match status" value="1"/>
</dbReference>
<keyword evidence="6" id="KW-0067">ATP-binding</keyword>
<accession>A0A1Y1HZX8</accession>
<name>A0A1Y1HZX8_KLENI</name>
<dbReference type="InterPro" id="IPR002139">
    <property type="entry name" value="Ribo/fructo_kinase"/>
</dbReference>
<dbReference type="SUPFAM" id="SSF53613">
    <property type="entry name" value="Ribokinase-like"/>
    <property type="match status" value="1"/>
</dbReference>
<comment type="catalytic activity">
    <reaction evidence="9">
        <text>D-fructose + ATP = D-fructose 6-phosphate + ADP + H(+)</text>
        <dbReference type="Rhea" id="RHEA:16125"/>
        <dbReference type="ChEBI" id="CHEBI:15378"/>
        <dbReference type="ChEBI" id="CHEBI:30616"/>
        <dbReference type="ChEBI" id="CHEBI:37721"/>
        <dbReference type="ChEBI" id="CHEBI:61527"/>
        <dbReference type="ChEBI" id="CHEBI:456216"/>
        <dbReference type="EC" id="2.7.1.4"/>
    </reaction>
</comment>
<dbReference type="PANTHER" id="PTHR43085:SF1">
    <property type="entry name" value="PSEUDOURIDINE KINASE-RELATED"/>
    <property type="match status" value="1"/>
</dbReference>
<evidence type="ECO:0000313" key="13">
    <source>
        <dbReference type="Proteomes" id="UP000054558"/>
    </source>
</evidence>
<reference evidence="12 13" key="1">
    <citation type="journal article" date="2014" name="Nat. Commun.">
        <title>Klebsormidium flaccidum genome reveals primary factors for plant terrestrial adaptation.</title>
        <authorList>
            <person name="Hori K."/>
            <person name="Maruyama F."/>
            <person name="Fujisawa T."/>
            <person name="Togashi T."/>
            <person name="Yamamoto N."/>
            <person name="Seo M."/>
            <person name="Sato S."/>
            <person name="Yamada T."/>
            <person name="Mori H."/>
            <person name="Tajima N."/>
            <person name="Moriyama T."/>
            <person name="Ikeuchi M."/>
            <person name="Watanabe M."/>
            <person name="Wada H."/>
            <person name="Kobayashi K."/>
            <person name="Saito M."/>
            <person name="Masuda T."/>
            <person name="Sasaki-Sekimoto Y."/>
            <person name="Mashiguchi K."/>
            <person name="Awai K."/>
            <person name="Shimojima M."/>
            <person name="Masuda S."/>
            <person name="Iwai M."/>
            <person name="Nobusawa T."/>
            <person name="Narise T."/>
            <person name="Kondo S."/>
            <person name="Saito H."/>
            <person name="Sato R."/>
            <person name="Murakawa M."/>
            <person name="Ihara Y."/>
            <person name="Oshima-Yamada Y."/>
            <person name="Ohtaka K."/>
            <person name="Satoh M."/>
            <person name="Sonobe K."/>
            <person name="Ishii M."/>
            <person name="Ohtani R."/>
            <person name="Kanamori-Sato M."/>
            <person name="Honoki R."/>
            <person name="Miyazaki D."/>
            <person name="Mochizuki H."/>
            <person name="Umetsu J."/>
            <person name="Higashi K."/>
            <person name="Shibata D."/>
            <person name="Kamiya Y."/>
            <person name="Sato N."/>
            <person name="Nakamura Y."/>
            <person name="Tabata S."/>
            <person name="Ida S."/>
            <person name="Kurokawa K."/>
            <person name="Ohta H."/>
        </authorList>
    </citation>
    <scope>NUCLEOTIDE SEQUENCE [LARGE SCALE GENOMIC DNA]</scope>
    <source>
        <strain evidence="12 13">NIES-2285</strain>
    </source>
</reference>
<dbReference type="PROSITE" id="PS00583">
    <property type="entry name" value="PFKB_KINASES_1"/>
    <property type="match status" value="1"/>
</dbReference>
<evidence type="ECO:0000256" key="3">
    <source>
        <dbReference type="ARBA" id="ARBA00022679"/>
    </source>
</evidence>
<dbReference type="InterPro" id="IPR029056">
    <property type="entry name" value="Ribokinase-like"/>
</dbReference>